<dbReference type="InterPro" id="IPR051169">
    <property type="entry name" value="NADH-Q_oxidoreductase"/>
</dbReference>
<dbReference type="SUPFAM" id="SSF51905">
    <property type="entry name" value="FAD/NAD(P)-binding domain"/>
    <property type="match status" value="2"/>
</dbReference>
<dbReference type="InterPro" id="IPR023753">
    <property type="entry name" value="FAD/NAD-binding_dom"/>
</dbReference>
<evidence type="ECO:0000256" key="1">
    <source>
        <dbReference type="ARBA" id="ARBA00001974"/>
    </source>
</evidence>
<dbReference type="PANTHER" id="PTHR42913">
    <property type="entry name" value="APOPTOSIS-INDUCING FACTOR 1"/>
    <property type="match status" value="1"/>
</dbReference>
<gene>
    <name evidence="7" type="ORF">HNP84_007079</name>
</gene>
<dbReference type="Proteomes" id="UP000578449">
    <property type="component" value="Unassembled WGS sequence"/>
</dbReference>
<keyword evidence="5 7" id="KW-0560">Oxidoreductase</keyword>
<feature type="domain" description="FAD/NAD(P)-binding" evidence="6">
    <location>
        <begin position="66"/>
        <end position="345"/>
    </location>
</feature>
<organism evidence="7 8">
    <name type="scientific">Thermocatellispora tengchongensis</name>
    <dbReference type="NCBI Taxonomy" id="1073253"/>
    <lineage>
        <taxon>Bacteria</taxon>
        <taxon>Bacillati</taxon>
        <taxon>Actinomycetota</taxon>
        <taxon>Actinomycetes</taxon>
        <taxon>Streptosporangiales</taxon>
        <taxon>Streptosporangiaceae</taxon>
        <taxon>Thermocatellispora</taxon>
    </lineage>
</organism>
<dbReference type="PRINTS" id="PR00469">
    <property type="entry name" value="PNDRDTASEII"/>
</dbReference>
<evidence type="ECO:0000256" key="3">
    <source>
        <dbReference type="ARBA" id="ARBA00022630"/>
    </source>
</evidence>
<protein>
    <submittedName>
        <fullName evidence="7">NADH dehydrogenase</fullName>
        <ecNumber evidence="7">1.6.99.3</ecNumber>
    </submittedName>
</protein>
<dbReference type="GO" id="GO:0003955">
    <property type="term" value="F:NAD(P)H dehydrogenase (quinone) activity"/>
    <property type="evidence" value="ECO:0007669"/>
    <property type="project" value="TreeGrafter"/>
</dbReference>
<dbReference type="Pfam" id="PF07992">
    <property type="entry name" value="Pyr_redox_2"/>
    <property type="match status" value="1"/>
</dbReference>
<evidence type="ECO:0000256" key="4">
    <source>
        <dbReference type="ARBA" id="ARBA00022827"/>
    </source>
</evidence>
<keyword evidence="4" id="KW-0274">FAD</keyword>
<name>A0A840PJS0_9ACTN</name>
<evidence type="ECO:0000259" key="6">
    <source>
        <dbReference type="Pfam" id="PF07992"/>
    </source>
</evidence>
<evidence type="ECO:0000256" key="2">
    <source>
        <dbReference type="ARBA" id="ARBA00005272"/>
    </source>
</evidence>
<dbReference type="EMBL" id="JACHGN010000017">
    <property type="protein sequence ID" value="MBB5137327.1"/>
    <property type="molecule type" value="Genomic_DNA"/>
</dbReference>
<reference evidence="7 8" key="1">
    <citation type="submission" date="2020-08" db="EMBL/GenBank/DDBJ databases">
        <title>Genomic Encyclopedia of Type Strains, Phase IV (KMG-IV): sequencing the most valuable type-strain genomes for metagenomic binning, comparative biology and taxonomic classification.</title>
        <authorList>
            <person name="Goeker M."/>
        </authorList>
    </citation>
    <scope>NUCLEOTIDE SEQUENCE [LARGE SCALE GENOMIC DNA]</scope>
    <source>
        <strain evidence="7 8">DSM 45615</strain>
    </source>
</reference>
<comment type="similarity">
    <text evidence="2">Belongs to the NADH dehydrogenase family.</text>
</comment>
<proteinExistence type="inferred from homology"/>
<dbReference type="Gene3D" id="3.50.50.100">
    <property type="match status" value="1"/>
</dbReference>
<keyword evidence="8" id="KW-1185">Reference proteome</keyword>
<comment type="caution">
    <text evidence="7">The sequence shown here is derived from an EMBL/GenBank/DDBJ whole genome shotgun (WGS) entry which is preliminary data.</text>
</comment>
<accession>A0A840PJS0</accession>
<comment type="cofactor">
    <cofactor evidence="1">
        <name>FAD</name>
        <dbReference type="ChEBI" id="CHEBI:57692"/>
    </cofactor>
</comment>
<evidence type="ECO:0000313" key="8">
    <source>
        <dbReference type="Proteomes" id="UP000578449"/>
    </source>
</evidence>
<dbReference type="GO" id="GO:0019646">
    <property type="term" value="P:aerobic electron transport chain"/>
    <property type="evidence" value="ECO:0007669"/>
    <property type="project" value="TreeGrafter"/>
</dbReference>
<dbReference type="EC" id="1.6.99.3" evidence="7"/>
<dbReference type="RefSeq" id="WP_221337139.1">
    <property type="nucleotide sequence ID" value="NZ_BAABIX010000012.1"/>
</dbReference>
<keyword evidence="3" id="KW-0285">Flavoprotein</keyword>
<dbReference type="PANTHER" id="PTHR42913:SF3">
    <property type="entry name" value="64 KDA MITOCHONDRIAL NADH DEHYDROGENASE (EUROFUNG)"/>
    <property type="match status" value="1"/>
</dbReference>
<evidence type="ECO:0000256" key="5">
    <source>
        <dbReference type="ARBA" id="ARBA00023002"/>
    </source>
</evidence>
<dbReference type="PRINTS" id="PR00368">
    <property type="entry name" value="FADPNR"/>
</dbReference>
<dbReference type="InterPro" id="IPR036188">
    <property type="entry name" value="FAD/NAD-bd_sf"/>
</dbReference>
<evidence type="ECO:0000313" key="7">
    <source>
        <dbReference type="EMBL" id="MBB5137327.1"/>
    </source>
</evidence>
<sequence length="456" mass="48834">MTENASGPADHFYRDVKFRYMRAGGDWSIPRSWSASVTSEPAVLSPCRPHRSPVGARLREDDTMARVVIIGGGFAGVWSAAGAALARTRTMHADTGTGADLRITLITPNEHLVLRPRLYEPEPELAKVALSRILGPIGVQHLRAWVSTIDTDRRVVVAGGEEIVYDRLVLAAGSALVRPRDLPGNERLFDIDTLEAARRLADHLRGRKTYSVVVVGAGFTGLEAATELAARGRVLLVDRAQAVGEQLGPGPRAAIEAALDELGVERRLGTTLEEVGDGYAVLSDGTKVPADAVVWSVGMRASELTRQISGELDHLGRVPVDRHLRALPEVFVAGDTAAAAFDAEHTVMQACQHTTPLGKVAGYNAAADLLGIPPRDFTPGPYVTCLDLGGAGGIFTRGWDRRVMAVGADGKYIKQRINQAIQPPVDDASMILAAADRVHIELPFFPRAQETPTPAA</sequence>
<dbReference type="AlphaFoldDB" id="A0A840PJS0"/>